<dbReference type="EMBL" id="BAABGA010000048">
    <property type="protein sequence ID" value="GAA4459256.1"/>
    <property type="molecule type" value="Genomic_DNA"/>
</dbReference>
<dbReference type="Proteomes" id="UP001500840">
    <property type="component" value="Unassembled WGS sequence"/>
</dbReference>
<feature type="region of interest" description="Disordered" evidence="1">
    <location>
        <begin position="28"/>
        <end position="66"/>
    </location>
</feature>
<dbReference type="RefSeq" id="WP_339938301.1">
    <property type="nucleotide sequence ID" value="NZ_BAABGA010000048.1"/>
</dbReference>
<gene>
    <name evidence="3" type="ORF">GCM10023156_38500</name>
</gene>
<feature type="compositionally biased region" description="Polar residues" evidence="1">
    <location>
        <begin position="56"/>
        <end position="66"/>
    </location>
</feature>
<comment type="caution">
    <text evidence="3">The sequence shown here is derived from an EMBL/GenBank/DDBJ whole genome shotgun (WGS) entry which is preliminary data.</text>
</comment>
<evidence type="ECO:0000256" key="2">
    <source>
        <dbReference type="SAM" id="SignalP"/>
    </source>
</evidence>
<proteinExistence type="predicted"/>
<sequence>MIRLSFAFVFLFASLTFVPGCGSSDESTIVGGHDMASIEAEENEESTEDPGEDAGSASSGPTADNP</sequence>
<feature type="signal peptide" evidence="2">
    <location>
        <begin position="1"/>
        <end position="19"/>
    </location>
</feature>
<feature type="compositionally biased region" description="Acidic residues" evidence="1">
    <location>
        <begin position="39"/>
        <end position="52"/>
    </location>
</feature>
<evidence type="ECO:0000313" key="3">
    <source>
        <dbReference type="EMBL" id="GAA4459256.1"/>
    </source>
</evidence>
<evidence type="ECO:0008006" key="5">
    <source>
        <dbReference type="Google" id="ProtNLM"/>
    </source>
</evidence>
<keyword evidence="4" id="KW-1185">Reference proteome</keyword>
<protein>
    <recommendedName>
        <fullName evidence="5">Secreted protein</fullName>
    </recommendedName>
</protein>
<reference evidence="4" key="1">
    <citation type="journal article" date="2019" name="Int. J. Syst. Evol. Microbiol.">
        <title>The Global Catalogue of Microorganisms (GCM) 10K type strain sequencing project: providing services to taxonomists for standard genome sequencing and annotation.</title>
        <authorList>
            <consortium name="The Broad Institute Genomics Platform"/>
            <consortium name="The Broad Institute Genome Sequencing Center for Infectious Disease"/>
            <person name="Wu L."/>
            <person name="Ma J."/>
        </authorList>
    </citation>
    <scope>NUCLEOTIDE SEQUENCE [LARGE SCALE GENOMIC DNA]</scope>
    <source>
        <strain evidence="4">JCM 17759</strain>
    </source>
</reference>
<evidence type="ECO:0000256" key="1">
    <source>
        <dbReference type="SAM" id="MobiDB-lite"/>
    </source>
</evidence>
<accession>A0ABP8N3I2</accession>
<organism evidence="3 4">
    <name type="scientific">Novipirellula rosea</name>
    <dbReference type="NCBI Taxonomy" id="1031540"/>
    <lineage>
        <taxon>Bacteria</taxon>
        <taxon>Pseudomonadati</taxon>
        <taxon>Planctomycetota</taxon>
        <taxon>Planctomycetia</taxon>
        <taxon>Pirellulales</taxon>
        <taxon>Pirellulaceae</taxon>
        <taxon>Novipirellula</taxon>
    </lineage>
</organism>
<name>A0ABP8N3I2_9BACT</name>
<keyword evidence="2" id="KW-0732">Signal</keyword>
<feature type="chain" id="PRO_5045401157" description="Secreted protein" evidence="2">
    <location>
        <begin position="20"/>
        <end position="66"/>
    </location>
</feature>
<evidence type="ECO:0000313" key="4">
    <source>
        <dbReference type="Proteomes" id="UP001500840"/>
    </source>
</evidence>